<organism evidence="1 2">
    <name type="scientific">Paramecium primaurelia</name>
    <dbReference type="NCBI Taxonomy" id="5886"/>
    <lineage>
        <taxon>Eukaryota</taxon>
        <taxon>Sar</taxon>
        <taxon>Alveolata</taxon>
        <taxon>Ciliophora</taxon>
        <taxon>Intramacronucleata</taxon>
        <taxon>Oligohymenophorea</taxon>
        <taxon>Peniculida</taxon>
        <taxon>Parameciidae</taxon>
        <taxon>Paramecium</taxon>
    </lineage>
</organism>
<gene>
    <name evidence="1" type="ORF">PPRIM_AZ9-3.1.T0270341</name>
</gene>
<evidence type="ECO:0000313" key="1">
    <source>
        <dbReference type="EMBL" id="CAD8058672.1"/>
    </source>
</evidence>
<dbReference type="AlphaFoldDB" id="A0A8S1KZ13"/>
<comment type="caution">
    <text evidence="1">The sequence shown here is derived from an EMBL/GenBank/DDBJ whole genome shotgun (WGS) entry which is preliminary data.</text>
</comment>
<sequence>MQISILVNYRQYSFYRTLDDILMIFYLKLTIQNQKEKHYRQLYKFKWRGTLNSKIKLKINRNSYVENVGYHECFAIMFRLERLRLYRNNINLINIWIVFFDRIMSGVPFVETIQKKTEYDNEFFETNRNVLNMYFEQMRSAKQLSK</sequence>
<keyword evidence="2" id="KW-1185">Reference proteome</keyword>
<name>A0A8S1KZ13_PARPR</name>
<evidence type="ECO:0000313" key="2">
    <source>
        <dbReference type="Proteomes" id="UP000688137"/>
    </source>
</evidence>
<reference evidence="1" key="1">
    <citation type="submission" date="2021-01" db="EMBL/GenBank/DDBJ databases">
        <authorList>
            <consortium name="Genoscope - CEA"/>
            <person name="William W."/>
        </authorList>
    </citation>
    <scope>NUCLEOTIDE SEQUENCE</scope>
</reference>
<proteinExistence type="predicted"/>
<accession>A0A8S1KZ13</accession>
<dbReference type="Proteomes" id="UP000688137">
    <property type="component" value="Unassembled WGS sequence"/>
</dbReference>
<protein>
    <submittedName>
        <fullName evidence="1">Uncharacterized protein</fullName>
    </submittedName>
</protein>
<dbReference type="EMBL" id="CAJJDM010000026">
    <property type="protein sequence ID" value="CAD8058672.1"/>
    <property type="molecule type" value="Genomic_DNA"/>
</dbReference>